<reference evidence="1" key="1">
    <citation type="submission" date="2020-02" db="EMBL/GenBank/DDBJ databases">
        <authorList>
            <person name="Meier V. D."/>
        </authorList>
    </citation>
    <scope>NUCLEOTIDE SEQUENCE</scope>
    <source>
        <strain evidence="1">AVDCRST_MAG15</strain>
    </source>
</reference>
<evidence type="ECO:0000313" key="1">
    <source>
        <dbReference type="EMBL" id="CAA9437835.1"/>
    </source>
</evidence>
<dbReference type="AlphaFoldDB" id="A0A6J4QHK8"/>
<sequence>VSRQIGPRCGEGCHPKARAARHGFPHLGKSCRDRDIHETL</sequence>
<organism evidence="1">
    <name type="scientific">uncultured Rubellimicrobium sp</name>
    <dbReference type="NCBI Taxonomy" id="543078"/>
    <lineage>
        <taxon>Bacteria</taxon>
        <taxon>Pseudomonadati</taxon>
        <taxon>Pseudomonadota</taxon>
        <taxon>Alphaproteobacteria</taxon>
        <taxon>Rhodobacterales</taxon>
        <taxon>Roseobacteraceae</taxon>
        <taxon>Rubellimicrobium</taxon>
        <taxon>environmental samples</taxon>
    </lineage>
</organism>
<proteinExistence type="predicted"/>
<gene>
    <name evidence="1" type="ORF">AVDCRST_MAG15-3318</name>
</gene>
<accession>A0A6J4QHK8</accession>
<feature type="non-terminal residue" evidence="1">
    <location>
        <position position="40"/>
    </location>
</feature>
<name>A0A6J4QHK8_9RHOB</name>
<feature type="non-terminal residue" evidence="1">
    <location>
        <position position="1"/>
    </location>
</feature>
<protein>
    <submittedName>
        <fullName evidence="1">Uncharacterized protein</fullName>
    </submittedName>
</protein>
<dbReference type="EMBL" id="CADCUU010000493">
    <property type="protein sequence ID" value="CAA9437835.1"/>
    <property type="molecule type" value="Genomic_DNA"/>
</dbReference>